<evidence type="ECO:0000313" key="3">
    <source>
        <dbReference type="EMBL" id="REF30625.1"/>
    </source>
</evidence>
<proteinExistence type="predicted"/>
<dbReference type="InterPro" id="IPR003615">
    <property type="entry name" value="HNH_nuc"/>
</dbReference>
<name>A0A3D9UVH9_9MICO</name>
<reference evidence="3 4" key="1">
    <citation type="submission" date="2018-08" db="EMBL/GenBank/DDBJ databases">
        <title>Sequencing the genomes of 1000 actinobacteria strains.</title>
        <authorList>
            <person name="Klenk H.-P."/>
        </authorList>
    </citation>
    <scope>NUCLEOTIDE SEQUENCE [LARGE SCALE GENOMIC DNA]</scope>
    <source>
        <strain evidence="3 4">DSM 22967</strain>
    </source>
</reference>
<protein>
    <recommendedName>
        <fullName evidence="2">HNH nuclease domain-containing protein</fullName>
    </recommendedName>
</protein>
<evidence type="ECO:0000313" key="4">
    <source>
        <dbReference type="Proteomes" id="UP000256253"/>
    </source>
</evidence>
<evidence type="ECO:0000259" key="2">
    <source>
        <dbReference type="SMART" id="SM00507"/>
    </source>
</evidence>
<dbReference type="CDD" id="cd00085">
    <property type="entry name" value="HNHc"/>
    <property type="match status" value="1"/>
</dbReference>
<feature type="domain" description="HNH nuclease" evidence="2">
    <location>
        <begin position="470"/>
        <end position="521"/>
    </location>
</feature>
<dbReference type="RefSeq" id="WP_115922589.1">
    <property type="nucleotide sequence ID" value="NZ_QTUA01000001.1"/>
</dbReference>
<accession>A0A3D9UVH9</accession>
<feature type="region of interest" description="Disordered" evidence="1">
    <location>
        <begin position="294"/>
        <end position="315"/>
    </location>
</feature>
<feature type="compositionally biased region" description="Basic and acidic residues" evidence="1">
    <location>
        <begin position="396"/>
        <end position="416"/>
    </location>
</feature>
<comment type="caution">
    <text evidence="3">The sequence shown here is derived from an EMBL/GenBank/DDBJ whole genome shotgun (WGS) entry which is preliminary data.</text>
</comment>
<sequence length="562" mass="59877">MRISWSEVSGSDGVDFLVRQLISKTNPRPLHPDLHLAFEVRATAADCLQHAVEWCRRAFANLDGDALRAGPDGGVTGSRPVTVEQLRALEQAVTAAAEVGSVSQAAQAIAMARYAAVDQEKVDDDTGFAAPVEHSLGHEAEFADVDLGVACGWSPRTASNRLSGALSACTRTPRLLALAVEGQVPFWKVSAVAAEVAAASPATAARVEQHLLDARGFDAWGLVKLRNTARALVSQWEADAARETRKKKARELTGVWAGPCDEAGLAELRAVGPTDQIAKIMGAVEALAQQWLKQPQHPDDHPVDAAGEPSRPVKPSLGQLRLKALHDLVCAGTDVSFQVTVQFPIVPDDDAGGAADRPPPRGAAFTAQADDGSPPSGCSPPAGCSSGCSSAQPPDPSRHPDDEDRRDDQRPTEPRYRAGWARVPGVGLIDPAVVAALNDAVGVELARALVDVRTGATVETRNLGYVPGERLRRFVQQRDGTCRLPGCSRPAARCEQDHVVEWPIGATEGGNLASLCKHHHDAKTARHWDYELSRDGVCTWTSPTGRTYVTYPDSAWDDQATG</sequence>
<feature type="region of interest" description="Disordered" evidence="1">
    <location>
        <begin position="350"/>
        <end position="418"/>
    </location>
</feature>
<feature type="compositionally biased region" description="Low complexity" evidence="1">
    <location>
        <begin position="372"/>
        <end position="391"/>
    </location>
</feature>
<dbReference type="EMBL" id="QTUA01000001">
    <property type="protein sequence ID" value="REF30625.1"/>
    <property type="molecule type" value="Genomic_DNA"/>
</dbReference>
<dbReference type="Proteomes" id="UP000256253">
    <property type="component" value="Unassembled WGS sequence"/>
</dbReference>
<dbReference type="OrthoDB" id="3261064at2"/>
<gene>
    <name evidence="3" type="ORF">DFJ65_1640</name>
</gene>
<organism evidence="3 4">
    <name type="scientific">Calidifontibacter indicus</name>
    <dbReference type="NCBI Taxonomy" id="419650"/>
    <lineage>
        <taxon>Bacteria</taxon>
        <taxon>Bacillati</taxon>
        <taxon>Actinomycetota</taxon>
        <taxon>Actinomycetes</taxon>
        <taxon>Micrococcales</taxon>
        <taxon>Dermacoccaceae</taxon>
        <taxon>Calidifontibacter</taxon>
    </lineage>
</organism>
<evidence type="ECO:0000256" key="1">
    <source>
        <dbReference type="SAM" id="MobiDB-lite"/>
    </source>
</evidence>
<dbReference type="SMART" id="SM00507">
    <property type="entry name" value="HNHc"/>
    <property type="match status" value="1"/>
</dbReference>
<dbReference type="AlphaFoldDB" id="A0A3D9UVH9"/>
<keyword evidence="4" id="KW-1185">Reference proteome</keyword>